<protein>
    <recommendedName>
        <fullName evidence="4">Sortase</fullName>
    </recommendedName>
</protein>
<dbReference type="Gene3D" id="2.40.260.10">
    <property type="entry name" value="Sortase"/>
    <property type="match status" value="1"/>
</dbReference>
<evidence type="ECO:0008006" key="4">
    <source>
        <dbReference type="Google" id="ProtNLM"/>
    </source>
</evidence>
<dbReference type="EMBL" id="CASHTH010000109">
    <property type="protein sequence ID" value="CAI7991327.1"/>
    <property type="molecule type" value="Genomic_DNA"/>
</dbReference>
<dbReference type="InterPro" id="IPR023365">
    <property type="entry name" value="Sortase_dom-sf"/>
</dbReference>
<accession>A0AA35QUA8</accession>
<name>A0AA35QUA8_GEOBA</name>
<evidence type="ECO:0000256" key="1">
    <source>
        <dbReference type="SAM" id="Phobius"/>
    </source>
</evidence>
<reference evidence="2" key="1">
    <citation type="submission" date="2023-03" db="EMBL/GenBank/DDBJ databases">
        <authorList>
            <person name="Steffen K."/>
            <person name="Cardenas P."/>
        </authorList>
    </citation>
    <scope>NUCLEOTIDE SEQUENCE</scope>
</reference>
<comment type="caution">
    <text evidence="2">The sequence shown here is derived from an EMBL/GenBank/DDBJ whole genome shotgun (WGS) entry which is preliminary data.</text>
</comment>
<keyword evidence="1" id="KW-0472">Membrane</keyword>
<sequence length="254" mass="26799">MQIGLDYMQMRTRAQYYGLRWAGIALVAVGGILAAAGIGYYGYLYSVRANLDNYEALRHDATLIEAAAPTGKGGGTGASIVSLPAGVLSQRMADLGYTDTPSAAAWPVGTQPPPSRLIVPTLGIDAKLDEVSVSGTSIANYASGDNPAAGYASVTANPGERGAMWLFGPAGSGVRSFGSITRAPDLITRGDELLMFVNTSDRDYLYATTHSEVVKATDLRLNSSDRATIHLVLPVPNGWYDHFLILSGELVGVR</sequence>
<keyword evidence="1" id="KW-0812">Transmembrane</keyword>
<evidence type="ECO:0000313" key="3">
    <source>
        <dbReference type="Proteomes" id="UP001174909"/>
    </source>
</evidence>
<keyword evidence="3" id="KW-1185">Reference proteome</keyword>
<organism evidence="2 3">
    <name type="scientific">Geodia barretti</name>
    <name type="common">Barrett's horny sponge</name>
    <dbReference type="NCBI Taxonomy" id="519541"/>
    <lineage>
        <taxon>Eukaryota</taxon>
        <taxon>Metazoa</taxon>
        <taxon>Porifera</taxon>
        <taxon>Demospongiae</taxon>
        <taxon>Heteroscleromorpha</taxon>
        <taxon>Tetractinellida</taxon>
        <taxon>Astrophorina</taxon>
        <taxon>Geodiidae</taxon>
        <taxon>Geodia</taxon>
    </lineage>
</organism>
<keyword evidence="1" id="KW-1133">Transmembrane helix</keyword>
<proteinExistence type="predicted"/>
<dbReference type="AlphaFoldDB" id="A0AA35QUA8"/>
<dbReference type="Proteomes" id="UP001174909">
    <property type="component" value="Unassembled WGS sequence"/>
</dbReference>
<evidence type="ECO:0000313" key="2">
    <source>
        <dbReference type="EMBL" id="CAI7991327.1"/>
    </source>
</evidence>
<gene>
    <name evidence="2" type="ORF">GBAR_LOCUS701</name>
</gene>
<feature type="transmembrane region" description="Helical" evidence="1">
    <location>
        <begin position="21"/>
        <end position="43"/>
    </location>
</feature>